<dbReference type="Proteomes" id="UP000182235">
    <property type="component" value="Unassembled WGS sequence"/>
</dbReference>
<keyword evidence="4 5" id="KW-0539">Nucleus</keyword>
<dbReference type="VEuPathDB" id="FungiDB:AJ78_03014"/>
<evidence type="ECO:0000256" key="1">
    <source>
        <dbReference type="ARBA" id="ARBA00004123"/>
    </source>
</evidence>
<dbReference type="InterPro" id="IPR051000">
    <property type="entry name" value="Homeobox_DNA-bind_prot"/>
</dbReference>
<keyword evidence="3 5" id="KW-0371">Homeobox</keyword>
<evidence type="ECO:0000313" key="9">
    <source>
        <dbReference type="EMBL" id="OJD16870.1"/>
    </source>
</evidence>
<dbReference type="Pfam" id="PF00046">
    <property type="entry name" value="Homeodomain"/>
    <property type="match status" value="1"/>
</dbReference>
<feature type="DNA-binding region" description="Homeobox" evidence="5">
    <location>
        <begin position="99"/>
        <end position="158"/>
    </location>
</feature>
<name>A0A1J9PL93_9EURO</name>
<evidence type="ECO:0000256" key="6">
    <source>
        <dbReference type="RuleBase" id="RU000682"/>
    </source>
</evidence>
<dbReference type="GO" id="GO:0000978">
    <property type="term" value="F:RNA polymerase II cis-regulatory region sequence-specific DNA binding"/>
    <property type="evidence" value="ECO:0007669"/>
    <property type="project" value="TreeGrafter"/>
</dbReference>
<evidence type="ECO:0000256" key="2">
    <source>
        <dbReference type="ARBA" id="ARBA00023125"/>
    </source>
</evidence>
<dbReference type="GO" id="GO:0005634">
    <property type="term" value="C:nucleus"/>
    <property type="evidence" value="ECO:0007669"/>
    <property type="project" value="UniProtKB-SubCell"/>
</dbReference>
<feature type="region of interest" description="Disordered" evidence="7">
    <location>
        <begin position="742"/>
        <end position="777"/>
    </location>
</feature>
<dbReference type="SUPFAM" id="SSF46689">
    <property type="entry name" value="Homeodomain-like"/>
    <property type="match status" value="1"/>
</dbReference>
<proteinExistence type="predicted"/>
<feature type="compositionally biased region" description="Basic residues" evidence="7">
    <location>
        <begin position="713"/>
        <end position="724"/>
    </location>
</feature>
<dbReference type="InterPro" id="IPR001356">
    <property type="entry name" value="HD"/>
</dbReference>
<comment type="caution">
    <text evidence="9">The sequence shown here is derived from an EMBL/GenBank/DDBJ whole genome shotgun (WGS) entry which is preliminary data.</text>
</comment>
<dbReference type="InterPro" id="IPR017970">
    <property type="entry name" value="Homeobox_CS"/>
</dbReference>
<evidence type="ECO:0000256" key="5">
    <source>
        <dbReference type="PROSITE-ProRule" id="PRU00108"/>
    </source>
</evidence>
<protein>
    <recommendedName>
        <fullName evidence="8">Homeobox domain-containing protein</fullName>
    </recommendedName>
</protein>
<dbReference type="PROSITE" id="PS50071">
    <property type="entry name" value="HOMEOBOX_2"/>
    <property type="match status" value="1"/>
</dbReference>
<reference evidence="9 10" key="1">
    <citation type="submission" date="2015-07" db="EMBL/GenBank/DDBJ databases">
        <title>Emmonsia species relationships and genome sequence.</title>
        <authorList>
            <consortium name="The Broad Institute Genomics Platform"/>
            <person name="Cuomo C.A."/>
            <person name="Munoz J.F."/>
            <person name="Imamovic A."/>
            <person name="Priest M.E."/>
            <person name="Young S."/>
            <person name="Clay O.K."/>
            <person name="McEwen J.G."/>
        </authorList>
    </citation>
    <scope>NUCLEOTIDE SEQUENCE [LARGE SCALE GENOMIC DNA]</scope>
    <source>
        <strain evidence="9 10">UAMH 9510</strain>
    </source>
</reference>
<evidence type="ECO:0000259" key="8">
    <source>
        <dbReference type="PROSITE" id="PS50071"/>
    </source>
</evidence>
<keyword evidence="2 5" id="KW-0238">DNA-binding</keyword>
<dbReference type="EMBL" id="LGRN01000089">
    <property type="protein sequence ID" value="OJD16870.1"/>
    <property type="molecule type" value="Genomic_DNA"/>
</dbReference>
<accession>A0A1J9PL93</accession>
<feature type="compositionally biased region" description="Polar residues" evidence="7">
    <location>
        <begin position="613"/>
        <end position="630"/>
    </location>
</feature>
<evidence type="ECO:0000256" key="4">
    <source>
        <dbReference type="ARBA" id="ARBA00023242"/>
    </source>
</evidence>
<dbReference type="Pfam" id="PF24818">
    <property type="entry name" value="PH_TRF2_HOY1"/>
    <property type="match status" value="1"/>
</dbReference>
<feature type="compositionally biased region" description="Low complexity" evidence="7">
    <location>
        <begin position="1"/>
        <end position="79"/>
    </location>
</feature>
<dbReference type="SMART" id="SM00389">
    <property type="entry name" value="HOX"/>
    <property type="match status" value="1"/>
</dbReference>
<dbReference type="InterPro" id="IPR009057">
    <property type="entry name" value="Homeodomain-like_sf"/>
</dbReference>
<gene>
    <name evidence="9" type="ORF">AJ78_03014</name>
</gene>
<feature type="region of interest" description="Disordered" evidence="7">
    <location>
        <begin position="713"/>
        <end position="732"/>
    </location>
</feature>
<sequence>MSSTTEPVATSTTATATTTPHNITNNSNNCNSNDSMTCVTPNNTNSDTNTNTNTNTTPTMSTPSPSSTNASAASLSSVNQNRASIRRPPRKSTLTQQQKNQKRQRATQDQLVTLEMEFNKNPTPTAAVRERIAEEINMTERSVQIWFQNRRAKIKMIAKKGIETGEDCDAIPESMRQYLAVHFDPSKAHARNLFNRGPGYGPNEMHEPATSGKIVIHHFACRSLRIGSWRRVGQNAMDLVIFYSPEKSCMTYYINNDSAGYKIEYPFSHIKNIVLESGDPGPNADGTAPKPGGLVIELNRPPNFYMDSSNSGGFYQCRDFTEDQQATKSMVHYLGGHPKVLSVQLAKLVSLESFQNRLMQYDFSGFAVSAPVSPHIVHRPASQPNHLARPNSSMYQENSQFGMSLHPGRGHKRQRSRSVPVPVDFAAMGHHMPSFHIQQHHPSAPQFHPDPNIFAPIPQGRMPHIPPVSNDLRIDTSPRYAMDFQPYPMSATTTNATATTAGPPSEFASPPFFAASAPPDQTPTQTQSQPPPASAHLVGTPYSLPFLSPSPMVDAPNMIPQQSPPLSQQQQQQQQPQQPQQPQQQQQQQHQHSPSPLSHVSHATAEPMFADQSPPSMTKLQLHPSSSSASGEDIFSLSVADHDLDDHMAGMPGVDVVIGDDGSDDAGMLLSEMYSKQNLNQHLNHNNNGNSNNNDHTMSMSMPMSMSMSMHHQHQHQHQHHHNSHSPPMEMDDDSFVLALQGLGGDHGHHSHLRDHHHGHGHGHSPPNEIGGYHGILPFETVDPSSLAATAAEA</sequence>
<dbReference type="GO" id="GO:0030154">
    <property type="term" value="P:cell differentiation"/>
    <property type="evidence" value="ECO:0007669"/>
    <property type="project" value="TreeGrafter"/>
</dbReference>
<feature type="compositionally biased region" description="Basic residues" evidence="7">
    <location>
        <begin position="749"/>
        <end position="763"/>
    </location>
</feature>
<organism evidence="9 10">
    <name type="scientific">Emergomyces pasteurianus Ep9510</name>
    <dbReference type="NCBI Taxonomy" id="1447872"/>
    <lineage>
        <taxon>Eukaryota</taxon>
        <taxon>Fungi</taxon>
        <taxon>Dikarya</taxon>
        <taxon>Ascomycota</taxon>
        <taxon>Pezizomycotina</taxon>
        <taxon>Eurotiomycetes</taxon>
        <taxon>Eurotiomycetidae</taxon>
        <taxon>Onygenales</taxon>
        <taxon>Ajellomycetaceae</taxon>
        <taxon>Emergomyces</taxon>
    </lineage>
</organism>
<dbReference type="PANTHER" id="PTHR24324">
    <property type="entry name" value="HOMEOBOX PROTEIN HHEX"/>
    <property type="match status" value="1"/>
</dbReference>
<dbReference type="PANTHER" id="PTHR24324:SF5">
    <property type="entry name" value="HEMATOPOIETICALLY-EXPRESSED HOMEOBOX PROTEIN HHEX"/>
    <property type="match status" value="1"/>
</dbReference>
<dbReference type="OrthoDB" id="6159439at2759"/>
<dbReference type="InterPro" id="IPR057939">
    <property type="entry name" value="TRF2_HOY1_PH"/>
</dbReference>
<evidence type="ECO:0000256" key="7">
    <source>
        <dbReference type="SAM" id="MobiDB-lite"/>
    </source>
</evidence>
<feature type="compositionally biased region" description="Low complexity" evidence="7">
    <location>
        <begin position="560"/>
        <end position="598"/>
    </location>
</feature>
<feature type="compositionally biased region" description="Low complexity" evidence="7">
    <location>
        <begin position="491"/>
        <end position="528"/>
    </location>
</feature>
<comment type="subcellular location">
    <subcellularLocation>
        <location evidence="1 5 6">Nucleus</location>
    </subcellularLocation>
</comment>
<keyword evidence="10" id="KW-1185">Reference proteome</keyword>
<feature type="region of interest" description="Disordered" evidence="7">
    <location>
        <begin position="491"/>
        <end position="631"/>
    </location>
</feature>
<feature type="domain" description="Homeobox" evidence="8">
    <location>
        <begin position="97"/>
        <end position="157"/>
    </location>
</feature>
<dbReference type="PROSITE" id="PS00027">
    <property type="entry name" value="HOMEOBOX_1"/>
    <property type="match status" value="1"/>
</dbReference>
<evidence type="ECO:0000313" key="10">
    <source>
        <dbReference type="Proteomes" id="UP000182235"/>
    </source>
</evidence>
<dbReference type="GO" id="GO:0000981">
    <property type="term" value="F:DNA-binding transcription factor activity, RNA polymerase II-specific"/>
    <property type="evidence" value="ECO:0007669"/>
    <property type="project" value="InterPro"/>
</dbReference>
<dbReference type="Gene3D" id="1.10.10.60">
    <property type="entry name" value="Homeodomain-like"/>
    <property type="match status" value="1"/>
</dbReference>
<evidence type="ECO:0000256" key="3">
    <source>
        <dbReference type="ARBA" id="ARBA00023155"/>
    </source>
</evidence>
<feature type="region of interest" description="Disordered" evidence="7">
    <location>
        <begin position="1"/>
        <end position="107"/>
    </location>
</feature>
<dbReference type="CDD" id="cd00086">
    <property type="entry name" value="homeodomain"/>
    <property type="match status" value="1"/>
</dbReference>
<dbReference type="AlphaFoldDB" id="A0A1J9PL93"/>
<dbReference type="STRING" id="1447872.A0A1J9PL93"/>